<keyword evidence="2" id="KW-1185">Reference proteome</keyword>
<name>G7YED4_CLOSI</name>
<evidence type="ECO:0000313" key="2">
    <source>
        <dbReference type="Proteomes" id="UP000008909"/>
    </source>
</evidence>
<reference evidence="1" key="1">
    <citation type="journal article" date="2011" name="Genome Biol.">
        <title>The draft genome of the carcinogenic human liver fluke Clonorchis sinensis.</title>
        <authorList>
            <person name="Wang X."/>
            <person name="Chen W."/>
            <person name="Huang Y."/>
            <person name="Sun J."/>
            <person name="Men J."/>
            <person name="Liu H."/>
            <person name="Luo F."/>
            <person name="Guo L."/>
            <person name="Lv X."/>
            <person name="Deng C."/>
            <person name="Zhou C."/>
            <person name="Fan Y."/>
            <person name="Li X."/>
            <person name="Huang L."/>
            <person name="Hu Y."/>
            <person name="Liang C."/>
            <person name="Hu X."/>
            <person name="Xu J."/>
            <person name="Yu X."/>
        </authorList>
    </citation>
    <scope>NUCLEOTIDE SEQUENCE [LARGE SCALE GENOMIC DNA]</scope>
    <source>
        <strain evidence="1">Henan</strain>
    </source>
</reference>
<accession>G7YED4</accession>
<dbReference type="AlphaFoldDB" id="G7YED4"/>
<reference key="2">
    <citation type="submission" date="2011-10" db="EMBL/GenBank/DDBJ databases">
        <title>The genome and transcriptome sequence of Clonorchis sinensis provide insights into the carcinogenic liver fluke.</title>
        <authorList>
            <person name="Wang X."/>
            <person name="Huang Y."/>
            <person name="Chen W."/>
            <person name="Liu H."/>
            <person name="Guo L."/>
            <person name="Chen Y."/>
            <person name="Luo F."/>
            <person name="Zhou W."/>
            <person name="Sun J."/>
            <person name="Mao Q."/>
            <person name="Liang P."/>
            <person name="Zhou C."/>
            <person name="Tian Y."/>
            <person name="Men J."/>
            <person name="Lv X."/>
            <person name="Huang L."/>
            <person name="Zhou J."/>
            <person name="Hu Y."/>
            <person name="Li R."/>
            <person name="Zhang F."/>
            <person name="Lei H."/>
            <person name="Li X."/>
            <person name="Hu X."/>
            <person name="Liang C."/>
            <person name="Xu J."/>
            <person name="Wu Z."/>
            <person name="Yu X."/>
        </authorList>
    </citation>
    <scope>NUCLEOTIDE SEQUENCE</scope>
    <source>
        <strain>Henan</strain>
    </source>
</reference>
<dbReference type="EMBL" id="DF143137">
    <property type="protein sequence ID" value="GAA51319.1"/>
    <property type="molecule type" value="Genomic_DNA"/>
</dbReference>
<sequence length="79" mass="8842">MNSIKICQAVWNSLLLNFLMFEHKLKDPSCADGCETANTSQYIRMVASLTCPSITHSVASYTPASHARSWFRITWSCVA</sequence>
<evidence type="ECO:0000313" key="1">
    <source>
        <dbReference type="EMBL" id="GAA51319.1"/>
    </source>
</evidence>
<dbReference type="Proteomes" id="UP000008909">
    <property type="component" value="Unassembled WGS sequence"/>
</dbReference>
<proteinExistence type="predicted"/>
<gene>
    <name evidence="1" type="ORF">CLF_105905</name>
</gene>
<organism evidence="1 2">
    <name type="scientific">Clonorchis sinensis</name>
    <name type="common">Chinese liver fluke</name>
    <dbReference type="NCBI Taxonomy" id="79923"/>
    <lineage>
        <taxon>Eukaryota</taxon>
        <taxon>Metazoa</taxon>
        <taxon>Spiralia</taxon>
        <taxon>Lophotrochozoa</taxon>
        <taxon>Platyhelminthes</taxon>
        <taxon>Trematoda</taxon>
        <taxon>Digenea</taxon>
        <taxon>Opisthorchiida</taxon>
        <taxon>Opisthorchiata</taxon>
        <taxon>Opisthorchiidae</taxon>
        <taxon>Clonorchis</taxon>
    </lineage>
</organism>
<protein>
    <submittedName>
        <fullName evidence="1">Uncharacterized protein</fullName>
    </submittedName>
</protein>